<dbReference type="EMBL" id="AP035885">
    <property type="protein sequence ID" value="BFP57574.1"/>
    <property type="molecule type" value="Genomic_DNA"/>
</dbReference>
<dbReference type="RefSeq" id="WP_319602206.1">
    <property type="nucleotide sequence ID" value="NZ_AP035885.1"/>
</dbReference>
<sequence>MIRRRGRQAERAARRAAEHDAARVVTAADWAITLAVRSAGTGPVRVTPADVRRWAAEHFLLDVPEDLAADVLADRLRLRGYG</sequence>
<keyword evidence="1" id="KW-0614">Plasmid</keyword>
<accession>A0AB33KQ65</accession>
<evidence type="ECO:0000313" key="1">
    <source>
        <dbReference type="EMBL" id="BFP57574.1"/>
    </source>
</evidence>
<protein>
    <submittedName>
        <fullName evidence="1">Uncharacterized protein</fullName>
    </submittedName>
</protein>
<organism evidence="1">
    <name type="scientific">Streptomyces sp. CMC78</name>
    <dbReference type="NCBI Taxonomy" id="3231512"/>
    <lineage>
        <taxon>Bacteria</taxon>
        <taxon>Bacillati</taxon>
        <taxon>Actinomycetota</taxon>
        <taxon>Actinomycetes</taxon>
        <taxon>Kitasatosporales</taxon>
        <taxon>Streptomycetaceae</taxon>
        <taxon>Streptomyces</taxon>
    </lineage>
</organism>
<proteinExistence type="predicted"/>
<dbReference type="AlphaFoldDB" id="A0AB33KQ65"/>
<dbReference type="KEGG" id="stcm:SCMC78_73810"/>
<name>A0AB33KQ65_9ACTN</name>
<geneLocation type="plasmid" evidence="1">
    <name>pCMC78_01</name>
</geneLocation>
<gene>
    <name evidence="1" type="ORF">SCMC78_73810</name>
</gene>
<reference evidence="1" key="1">
    <citation type="submission" date="2024-07" db="EMBL/GenBank/DDBJ databases">
        <title>Complete genome sequences of cellulolytic bacteria, Kitasatospora sp. CMC57 and Streptomyces sp. CMC78, isolated from Japanese agricultural soil.</title>
        <authorList>
            <person name="Hashimoto T."/>
            <person name="Ito M."/>
            <person name="Iwamoto M."/>
            <person name="Fukahori D."/>
            <person name="Shoda T."/>
            <person name="Sakoda M."/>
            <person name="Morohoshi T."/>
            <person name="Mitsuboshi M."/>
            <person name="Nishizawa T."/>
        </authorList>
    </citation>
    <scope>NUCLEOTIDE SEQUENCE</scope>
    <source>
        <strain evidence="1">CMC78</strain>
        <plasmid evidence="1">pCMC78_01</plasmid>
    </source>
</reference>